<dbReference type="Pfam" id="PF00067">
    <property type="entry name" value="p450"/>
    <property type="match status" value="1"/>
</dbReference>
<dbReference type="PRINTS" id="PR00463">
    <property type="entry name" value="EP450I"/>
</dbReference>
<dbReference type="AlphaFoldDB" id="A0A5J9V3L7"/>
<dbReference type="PANTHER" id="PTHR47950:SF27">
    <property type="entry name" value="IG-LIKE DOMAIN-CONTAINING PROTEIN"/>
    <property type="match status" value="1"/>
</dbReference>
<gene>
    <name evidence="2" type="ORF">EJB05_22456</name>
</gene>
<dbReference type="InterPro" id="IPR001128">
    <property type="entry name" value="Cyt_P450"/>
</dbReference>
<dbReference type="EMBL" id="RWGY01000011">
    <property type="protein sequence ID" value="TVU30812.1"/>
    <property type="molecule type" value="Genomic_DNA"/>
</dbReference>
<comment type="caution">
    <text evidence="2">The sequence shown here is derived from an EMBL/GenBank/DDBJ whole genome shotgun (WGS) entry which is preliminary data.</text>
</comment>
<dbReference type="InterPro" id="IPR036396">
    <property type="entry name" value="Cyt_P450_sf"/>
</dbReference>
<dbReference type="Gene3D" id="1.10.630.10">
    <property type="entry name" value="Cytochrome P450"/>
    <property type="match status" value="1"/>
</dbReference>
<organism evidence="2 3">
    <name type="scientific">Eragrostis curvula</name>
    <name type="common">weeping love grass</name>
    <dbReference type="NCBI Taxonomy" id="38414"/>
    <lineage>
        <taxon>Eukaryota</taxon>
        <taxon>Viridiplantae</taxon>
        <taxon>Streptophyta</taxon>
        <taxon>Embryophyta</taxon>
        <taxon>Tracheophyta</taxon>
        <taxon>Spermatophyta</taxon>
        <taxon>Magnoliopsida</taxon>
        <taxon>Liliopsida</taxon>
        <taxon>Poales</taxon>
        <taxon>Poaceae</taxon>
        <taxon>PACMAD clade</taxon>
        <taxon>Chloridoideae</taxon>
        <taxon>Eragrostideae</taxon>
        <taxon>Eragrostidinae</taxon>
        <taxon>Eragrostis</taxon>
    </lineage>
</organism>
<dbReference type="GO" id="GO:0005506">
    <property type="term" value="F:iron ion binding"/>
    <property type="evidence" value="ECO:0007669"/>
    <property type="project" value="InterPro"/>
</dbReference>
<evidence type="ECO:0000256" key="1">
    <source>
        <dbReference type="ARBA" id="ARBA00010617"/>
    </source>
</evidence>
<reference evidence="2 3" key="1">
    <citation type="journal article" date="2019" name="Sci. Rep.">
        <title>A high-quality genome of Eragrostis curvula grass provides insights into Poaceae evolution and supports new strategies to enhance forage quality.</title>
        <authorList>
            <person name="Carballo J."/>
            <person name="Santos B.A.C.M."/>
            <person name="Zappacosta D."/>
            <person name="Garbus I."/>
            <person name="Selva J.P."/>
            <person name="Gallo C.A."/>
            <person name="Diaz A."/>
            <person name="Albertini E."/>
            <person name="Caccamo M."/>
            <person name="Echenique V."/>
        </authorList>
    </citation>
    <scope>NUCLEOTIDE SEQUENCE [LARGE SCALE GENOMIC DNA]</scope>
    <source>
        <strain evidence="3">cv. Victoria</strain>
        <tissue evidence="2">Leaf</tissue>
    </source>
</reference>
<keyword evidence="3" id="KW-1185">Reference proteome</keyword>
<dbReference type="GO" id="GO:0016705">
    <property type="term" value="F:oxidoreductase activity, acting on paired donors, with incorporation or reduction of molecular oxygen"/>
    <property type="evidence" value="ECO:0007669"/>
    <property type="project" value="InterPro"/>
</dbReference>
<evidence type="ECO:0008006" key="4">
    <source>
        <dbReference type="Google" id="ProtNLM"/>
    </source>
</evidence>
<sequence length="297" mass="33572">MFIYTLRLITDTRRRRRLPPGPWTIPIIGSFHAVAWSRPHRSLARLAERYGPLMSIWVGRFPTVVVSSPDAAREVLRNADLAGRTVLDAWRAEGHAANSVIFLPPRDMWRALPRFATTELFAKGRLDARQLLRQEKAWELVRHVSERAASGEAVDVGHAVFVTAMDLMTCTFFSVDLATRELRHMVKAASLLAAKPTISDIFPAVAAADLQGARRKMGTLVRHGHRIFDQQFMRRRRERDAGEPSKDDMIDVMIDREHEWKQAGSPLNYDAVRGLFLDFLVAGTESASCTVEWAMAE</sequence>
<feature type="non-terminal residue" evidence="2">
    <location>
        <position position="1"/>
    </location>
</feature>
<protein>
    <recommendedName>
        <fullName evidence="4">Cytochrome P450</fullName>
    </recommendedName>
</protein>
<dbReference type="SUPFAM" id="SSF48264">
    <property type="entry name" value="Cytochrome P450"/>
    <property type="match status" value="1"/>
</dbReference>
<dbReference type="GO" id="GO:0004497">
    <property type="term" value="F:monooxygenase activity"/>
    <property type="evidence" value="ECO:0007669"/>
    <property type="project" value="InterPro"/>
</dbReference>
<dbReference type="Gramene" id="TVU30812">
    <property type="protein sequence ID" value="TVU30812"/>
    <property type="gene ID" value="EJB05_22456"/>
</dbReference>
<proteinExistence type="inferred from homology"/>
<accession>A0A5J9V3L7</accession>
<name>A0A5J9V3L7_9POAL</name>
<dbReference type="OrthoDB" id="6764281at2759"/>
<dbReference type="InterPro" id="IPR002401">
    <property type="entry name" value="Cyt_P450_E_grp-I"/>
</dbReference>
<evidence type="ECO:0000313" key="3">
    <source>
        <dbReference type="Proteomes" id="UP000324897"/>
    </source>
</evidence>
<dbReference type="PANTHER" id="PTHR47950">
    <property type="entry name" value="CYTOCHROME P450, FAMILY 76, SUBFAMILY C, POLYPEPTIDE 5-RELATED"/>
    <property type="match status" value="1"/>
</dbReference>
<dbReference type="Proteomes" id="UP000324897">
    <property type="component" value="Chromosome 1"/>
</dbReference>
<comment type="similarity">
    <text evidence="1">Belongs to the cytochrome P450 family.</text>
</comment>
<evidence type="ECO:0000313" key="2">
    <source>
        <dbReference type="EMBL" id="TVU30812.1"/>
    </source>
</evidence>
<dbReference type="GO" id="GO:0020037">
    <property type="term" value="F:heme binding"/>
    <property type="evidence" value="ECO:0007669"/>
    <property type="project" value="InterPro"/>
</dbReference>